<gene>
    <name evidence="2" type="ORF">GMARGA_LOCUS34209</name>
</gene>
<evidence type="ECO:0000313" key="3">
    <source>
        <dbReference type="Proteomes" id="UP000789901"/>
    </source>
</evidence>
<organism evidence="2 3">
    <name type="scientific">Gigaspora margarita</name>
    <dbReference type="NCBI Taxonomy" id="4874"/>
    <lineage>
        <taxon>Eukaryota</taxon>
        <taxon>Fungi</taxon>
        <taxon>Fungi incertae sedis</taxon>
        <taxon>Mucoromycota</taxon>
        <taxon>Glomeromycotina</taxon>
        <taxon>Glomeromycetes</taxon>
        <taxon>Diversisporales</taxon>
        <taxon>Gigasporaceae</taxon>
        <taxon>Gigaspora</taxon>
    </lineage>
</organism>
<evidence type="ECO:0000313" key="2">
    <source>
        <dbReference type="EMBL" id="CAG8838904.1"/>
    </source>
</evidence>
<feature type="region of interest" description="Disordered" evidence="1">
    <location>
        <begin position="313"/>
        <end position="364"/>
    </location>
</feature>
<feature type="compositionally biased region" description="Basic residues" evidence="1">
    <location>
        <begin position="348"/>
        <end position="364"/>
    </location>
</feature>
<sequence>MPFHIALLAVIITVKNNNLSSYGLAKYKVSEHSSRIIRFKYFFSNNSPSQFFMSGDLAFISGKCVVEKSEQCMTISYASIINNNPNREFNLTEVPICIPHCMISVVVNRNPKRTEDFIHFGAECTEYNSVMGSSNIKMDMTILYPIQSTRFKHLGSLGSNIRVANTYLVSGLFRFSDSGKIMIEASDIDYSKSPLLTFNTPEISSSSLSNTRSIFDIIVDDIDSVAEYSSKKPSYVEHNTVSASSSSKTLPSLTIIDVEANSSLEKKDYIKKPSYNEDNTVFASNSSKILPSLFGIDAETNLSSEKKDNIDLSINSKNSNKECNSEHEYSENENLLDENRQEEDSQPKKRKRVTRIVKKDKGKK</sequence>
<feature type="compositionally biased region" description="Basic and acidic residues" evidence="1">
    <location>
        <begin position="319"/>
        <end position="330"/>
    </location>
</feature>
<dbReference type="EMBL" id="CAJVQB010059260">
    <property type="protein sequence ID" value="CAG8838904.1"/>
    <property type="molecule type" value="Genomic_DNA"/>
</dbReference>
<feature type="non-terminal residue" evidence="2">
    <location>
        <position position="364"/>
    </location>
</feature>
<dbReference type="Proteomes" id="UP000789901">
    <property type="component" value="Unassembled WGS sequence"/>
</dbReference>
<evidence type="ECO:0000256" key="1">
    <source>
        <dbReference type="SAM" id="MobiDB-lite"/>
    </source>
</evidence>
<keyword evidence="3" id="KW-1185">Reference proteome</keyword>
<protein>
    <submittedName>
        <fullName evidence="2">24242_t:CDS:1</fullName>
    </submittedName>
</protein>
<proteinExistence type="predicted"/>
<feature type="compositionally biased region" description="Basic and acidic residues" evidence="1">
    <location>
        <begin position="337"/>
        <end position="347"/>
    </location>
</feature>
<name>A0ABN7WRC7_GIGMA</name>
<comment type="caution">
    <text evidence="2">The sequence shown here is derived from an EMBL/GenBank/DDBJ whole genome shotgun (WGS) entry which is preliminary data.</text>
</comment>
<reference evidence="2 3" key="1">
    <citation type="submission" date="2021-06" db="EMBL/GenBank/DDBJ databases">
        <authorList>
            <person name="Kallberg Y."/>
            <person name="Tangrot J."/>
            <person name="Rosling A."/>
        </authorList>
    </citation>
    <scope>NUCLEOTIDE SEQUENCE [LARGE SCALE GENOMIC DNA]</scope>
    <source>
        <strain evidence="2 3">120-4 pot B 10/14</strain>
    </source>
</reference>
<accession>A0ABN7WRC7</accession>